<evidence type="ECO:0000256" key="5">
    <source>
        <dbReference type="ARBA" id="ARBA00022989"/>
    </source>
</evidence>
<keyword evidence="3" id="KW-1003">Cell membrane</keyword>
<protein>
    <submittedName>
        <fullName evidence="9">ABC transporter permease</fullName>
    </submittedName>
</protein>
<proteinExistence type="inferred from homology"/>
<evidence type="ECO:0000256" key="6">
    <source>
        <dbReference type="ARBA" id="ARBA00023136"/>
    </source>
</evidence>
<comment type="caution">
    <text evidence="9">The sequence shown here is derived from an EMBL/GenBank/DDBJ whole genome shotgun (WGS) entry which is preliminary data.</text>
</comment>
<dbReference type="Proteomes" id="UP000298173">
    <property type="component" value="Unassembled WGS sequence"/>
</dbReference>
<feature type="transmembrane region" description="Helical" evidence="7">
    <location>
        <begin position="40"/>
        <end position="59"/>
    </location>
</feature>
<dbReference type="PROSITE" id="PS50928">
    <property type="entry name" value="ABC_TM1"/>
    <property type="match status" value="1"/>
</dbReference>
<dbReference type="Pfam" id="PF00528">
    <property type="entry name" value="BPD_transp_1"/>
    <property type="match status" value="1"/>
</dbReference>
<evidence type="ECO:0000259" key="8">
    <source>
        <dbReference type="PROSITE" id="PS50928"/>
    </source>
</evidence>
<feature type="domain" description="ABC transmembrane type-1" evidence="8">
    <location>
        <begin position="88"/>
        <end position="269"/>
    </location>
</feature>
<comment type="similarity">
    <text evidence="7">Belongs to the binding-protein-dependent transport system permease family.</text>
</comment>
<name>A0A4R8V176_9MICO</name>
<evidence type="ECO:0000313" key="10">
    <source>
        <dbReference type="Proteomes" id="UP000298173"/>
    </source>
</evidence>
<feature type="transmembrane region" description="Helical" evidence="7">
    <location>
        <begin position="127"/>
        <end position="148"/>
    </location>
</feature>
<organism evidence="9 10">
    <name type="scientific">Cryobacterium glaciale</name>
    <dbReference type="NCBI Taxonomy" id="1259145"/>
    <lineage>
        <taxon>Bacteria</taxon>
        <taxon>Bacillati</taxon>
        <taxon>Actinomycetota</taxon>
        <taxon>Actinomycetes</taxon>
        <taxon>Micrococcales</taxon>
        <taxon>Microbacteriaceae</taxon>
        <taxon>Cryobacterium</taxon>
    </lineage>
</organism>
<dbReference type="OrthoDB" id="9796361at2"/>
<dbReference type="EMBL" id="SOEY01000009">
    <property type="protein sequence ID" value="TFB75013.1"/>
    <property type="molecule type" value="Genomic_DNA"/>
</dbReference>
<dbReference type="InterPro" id="IPR000515">
    <property type="entry name" value="MetI-like"/>
</dbReference>
<dbReference type="GO" id="GO:0055085">
    <property type="term" value="P:transmembrane transport"/>
    <property type="evidence" value="ECO:0007669"/>
    <property type="project" value="InterPro"/>
</dbReference>
<evidence type="ECO:0000256" key="7">
    <source>
        <dbReference type="RuleBase" id="RU363032"/>
    </source>
</evidence>
<evidence type="ECO:0000256" key="3">
    <source>
        <dbReference type="ARBA" id="ARBA00022475"/>
    </source>
</evidence>
<dbReference type="Gene3D" id="1.10.3720.10">
    <property type="entry name" value="MetI-like"/>
    <property type="match status" value="1"/>
</dbReference>
<evidence type="ECO:0000256" key="1">
    <source>
        <dbReference type="ARBA" id="ARBA00004651"/>
    </source>
</evidence>
<evidence type="ECO:0000256" key="2">
    <source>
        <dbReference type="ARBA" id="ARBA00022448"/>
    </source>
</evidence>
<dbReference type="PANTHER" id="PTHR30151:SF20">
    <property type="entry name" value="ABC TRANSPORTER PERMEASE PROTEIN HI_0355-RELATED"/>
    <property type="match status" value="1"/>
</dbReference>
<dbReference type="CDD" id="cd06261">
    <property type="entry name" value="TM_PBP2"/>
    <property type="match status" value="1"/>
</dbReference>
<evidence type="ECO:0000256" key="4">
    <source>
        <dbReference type="ARBA" id="ARBA00022692"/>
    </source>
</evidence>
<dbReference type="RefSeq" id="WP_134502208.1">
    <property type="nucleotide sequence ID" value="NZ_SOEY01000009.1"/>
</dbReference>
<feature type="transmembrane region" description="Helical" evidence="7">
    <location>
        <begin position="96"/>
        <end position="115"/>
    </location>
</feature>
<keyword evidence="2 7" id="KW-0813">Transport</keyword>
<feature type="transmembrane region" description="Helical" evidence="7">
    <location>
        <begin position="250"/>
        <end position="270"/>
    </location>
</feature>
<reference evidence="9 10" key="1">
    <citation type="submission" date="2019-03" db="EMBL/GenBank/DDBJ databases">
        <title>Genomics of glacier-inhabiting Cryobacterium strains.</title>
        <authorList>
            <person name="Liu Q."/>
            <person name="Xin Y.-H."/>
        </authorList>
    </citation>
    <scope>NUCLEOTIDE SEQUENCE [LARGE SCALE GENOMIC DNA]</scope>
    <source>
        <strain evidence="9 10">HLT2-23</strain>
    </source>
</reference>
<dbReference type="InterPro" id="IPR035906">
    <property type="entry name" value="MetI-like_sf"/>
</dbReference>
<keyword evidence="10" id="KW-1185">Reference proteome</keyword>
<dbReference type="GO" id="GO:0005886">
    <property type="term" value="C:plasma membrane"/>
    <property type="evidence" value="ECO:0007669"/>
    <property type="project" value="UniProtKB-SubCell"/>
</dbReference>
<dbReference type="AlphaFoldDB" id="A0A4R8V176"/>
<dbReference type="PANTHER" id="PTHR30151">
    <property type="entry name" value="ALKANE SULFONATE ABC TRANSPORTER-RELATED, MEMBRANE SUBUNIT"/>
    <property type="match status" value="1"/>
</dbReference>
<evidence type="ECO:0000313" key="9">
    <source>
        <dbReference type="EMBL" id="TFB75013.1"/>
    </source>
</evidence>
<keyword evidence="4 7" id="KW-0812">Transmembrane</keyword>
<comment type="subcellular location">
    <subcellularLocation>
        <location evidence="1 7">Cell membrane</location>
        <topology evidence="1 7">Multi-pass membrane protein</topology>
    </subcellularLocation>
</comment>
<keyword evidence="6 7" id="KW-0472">Membrane</keyword>
<accession>A0A4R8V176</accession>
<gene>
    <name evidence="9" type="ORF">E3O06_06670</name>
</gene>
<sequence length="285" mass="31134">MTNVVQTDPSNEVPHPPRKYARLPEKRRVSSSKAVARRRAIISFVSVFVIWELAGRFLVTNQLFFAPISGIFDAGVKMAQTGQLWRDTSASLTESLLGFGLALVIGISIGAIIAVSPRARDYIEPWVSALYSTPIIALGPLFVLWFGLGMESKVAVIFLMAIFPIIINTQVGLQNTDRDLIEAIRSFGANKWQVFVKVRLPSSLPFIMAGARNGVARSLVGVVVAEMFGAREGLGHLIFVSSQNFNTANLFVGVFVLAGMGIVAVQALAWGESKLSPWRVEEEKK</sequence>
<dbReference type="SUPFAM" id="SSF161098">
    <property type="entry name" value="MetI-like"/>
    <property type="match status" value="1"/>
</dbReference>
<feature type="transmembrane region" description="Helical" evidence="7">
    <location>
        <begin position="154"/>
        <end position="173"/>
    </location>
</feature>
<keyword evidence="5 7" id="KW-1133">Transmembrane helix</keyword>